<name>G2I3K9_KOMMN</name>
<dbReference type="HOGENOM" id="CLU_009281_3_0_5"/>
<keyword evidence="5 8" id="KW-0418">Kinase</keyword>
<dbReference type="InterPro" id="IPR050406">
    <property type="entry name" value="FGGY_Carb_Kinase"/>
</dbReference>
<proteinExistence type="inferred from homology"/>
<dbReference type="Proteomes" id="UP000009044">
    <property type="component" value="Chromosome"/>
</dbReference>
<evidence type="ECO:0000256" key="2">
    <source>
        <dbReference type="ARBA" id="ARBA00022629"/>
    </source>
</evidence>
<dbReference type="PROSITE" id="PS00933">
    <property type="entry name" value="FGGY_KINASES_1"/>
    <property type="match status" value="1"/>
</dbReference>
<dbReference type="Pfam" id="PF02782">
    <property type="entry name" value="FGGY_C"/>
    <property type="match status" value="1"/>
</dbReference>
<dbReference type="GO" id="GO:0005998">
    <property type="term" value="P:xylulose catabolic process"/>
    <property type="evidence" value="ECO:0007669"/>
    <property type="project" value="UniProtKB-UniRule"/>
</dbReference>
<dbReference type="InterPro" id="IPR006000">
    <property type="entry name" value="Xylulokinase"/>
</dbReference>
<keyword evidence="2 8" id="KW-0859">Xylose metabolism</keyword>
<dbReference type="InterPro" id="IPR018484">
    <property type="entry name" value="FGGY_N"/>
</dbReference>
<evidence type="ECO:0000259" key="12">
    <source>
        <dbReference type="Pfam" id="PF02782"/>
    </source>
</evidence>
<protein>
    <recommendedName>
        <fullName evidence="8 10">Xylulose kinase</fullName>
        <shortName evidence="8 10">Xylulokinase</shortName>
        <ecNumber evidence="8 10">2.7.1.17</ecNumber>
    </recommendedName>
</protein>
<gene>
    <name evidence="8 10" type="primary">xylB</name>
    <name evidence="13" type="ordered locus">GLX_27640</name>
</gene>
<evidence type="ECO:0000256" key="4">
    <source>
        <dbReference type="ARBA" id="ARBA00022741"/>
    </source>
</evidence>
<keyword evidence="7 8" id="KW-0119">Carbohydrate metabolism</keyword>
<feature type="site" description="Important for activity" evidence="8">
    <location>
        <position position="53"/>
    </location>
</feature>
<dbReference type="GO" id="GO:0005524">
    <property type="term" value="F:ATP binding"/>
    <property type="evidence" value="ECO:0007669"/>
    <property type="project" value="UniProtKB-UniRule"/>
</dbReference>
<evidence type="ECO:0000256" key="7">
    <source>
        <dbReference type="ARBA" id="ARBA00023277"/>
    </source>
</evidence>
<dbReference type="InterPro" id="IPR000577">
    <property type="entry name" value="Carb_kinase_FGGY"/>
</dbReference>
<evidence type="ECO:0000259" key="11">
    <source>
        <dbReference type="Pfam" id="PF00370"/>
    </source>
</evidence>
<keyword evidence="4 8" id="KW-0547">Nucleotide-binding</keyword>
<feature type="binding site" evidence="8">
    <location>
        <begin position="126"/>
        <end position="127"/>
    </location>
    <ligand>
        <name>substrate</name>
    </ligand>
</feature>
<dbReference type="KEGG" id="gxy:GLX_27640"/>
<dbReference type="EC" id="2.7.1.17" evidence="8 10"/>
<feature type="active site" description="Proton acceptor" evidence="8">
    <location>
        <position position="283"/>
    </location>
</feature>
<dbReference type="InterPro" id="IPR018483">
    <property type="entry name" value="Carb_kinase_FGGY_CS"/>
</dbReference>
<keyword evidence="3 8" id="KW-0808">Transferase</keyword>
<dbReference type="Pfam" id="PF00370">
    <property type="entry name" value="FGGY_N"/>
    <property type="match status" value="1"/>
</dbReference>
<dbReference type="HAMAP" id="MF_02220">
    <property type="entry name" value="XylB"/>
    <property type="match status" value="1"/>
</dbReference>
<reference evidence="14" key="1">
    <citation type="journal article" date="2011" name="J. Bacteriol.">
        <title>Complete genome sequence of NBRC 3288, a unique cellulose-nonproducing strain of Gluconacetobacter xylinus isolated from vinegar.</title>
        <authorList>
            <person name="Ogino H."/>
            <person name="Azuma Y."/>
            <person name="Hosoyama A."/>
            <person name="Nakazawa H."/>
            <person name="Matsutani M."/>
            <person name="Hasegawa A."/>
            <person name="Otsuyama K."/>
            <person name="Matsushita K."/>
            <person name="Fujita N."/>
            <person name="Shirai M."/>
        </authorList>
    </citation>
    <scope>NUCLEOTIDE SEQUENCE [LARGE SCALE GENOMIC DNA]</scope>
    <source>
        <strain evidence="14">NBRC 3288 / BCRC 11682 / LMG 1693</strain>
    </source>
</reference>
<dbReference type="PATRIC" id="fig|634177.7.peg.3078"/>
<dbReference type="CDD" id="cd07808">
    <property type="entry name" value="ASKHA_NBD_FGGY_EcXK-like"/>
    <property type="match status" value="1"/>
</dbReference>
<evidence type="ECO:0000256" key="8">
    <source>
        <dbReference type="HAMAP-Rule" id="MF_02220"/>
    </source>
</evidence>
<dbReference type="PROSITE" id="PS00445">
    <property type="entry name" value="FGGY_KINASES_2"/>
    <property type="match status" value="1"/>
</dbReference>
<evidence type="ECO:0000313" key="14">
    <source>
        <dbReference type="Proteomes" id="UP000009044"/>
    </source>
</evidence>
<dbReference type="PIRSF" id="PIRSF000538">
    <property type="entry name" value="GlpK"/>
    <property type="match status" value="1"/>
</dbReference>
<dbReference type="STRING" id="634177.GLX_27640"/>
<dbReference type="eggNOG" id="COG1070">
    <property type="taxonomic scope" value="Bacteria"/>
</dbReference>
<evidence type="ECO:0000256" key="3">
    <source>
        <dbReference type="ARBA" id="ARBA00022679"/>
    </source>
</evidence>
<evidence type="ECO:0000256" key="6">
    <source>
        <dbReference type="ARBA" id="ARBA00022840"/>
    </source>
</evidence>
<comment type="similarity">
    <text evidence="1 8 9">Belongs to the FGGY kinase family.</text>
</comment>
<evidence type="ECO:0000256" key="1">
    <source>
        <dbReference type="ARBA" id="ARBA00009156"/>
    </source>
</evidence>
<dbReference type="NCBIfam" id="TIGR01312">
    <property type="entry name" value="XylB"/>
    <property type="match status" value="1"/>
</dbReference>
<evidence type="ECO:0000256" key="10">
    <source>
        <dbReference type="RuleBase" id="RU364073"/>
    </source>
</evidence>
<comment type="catalytic activity">
    <reaction evidence="8 10">
        <text>D-xylulose + ATP = D-xylulose 5-phosphate + ADP + H(+)</text>
        <dbReference type="Rhea" id="RHEA:10964"/>
        <dbReference type="ChEBI" id="CHEBI:15378"/>
        <dbReference type="ChEBI" id="CHEBI:17140"/>
        <dbReference type="ChEBI" id="CHEBI:30616"/>
        <dbReference type="ChEBI" id="CHEBI:57737"/>
        <dbReference type="ChEBI" id="CHEBI:456216"/>
        <dbReference type="EC" id="2.7.1.17"/>
    </reaction>
</comment>
<evidence type="ECO:0000256" key="5">
    <source>
        <dbReference type="ARBA" id="ARBA00022777"/>
    </source>
</evidence>
<evidence type="ECO:0000256" key="9">
    <source>
        <dbReference type="RuleBase" id="RU003733"/>
    </source>
</evidence>
<dbReference type="InterPro" id="IPR043129">
    <property type="entry name" value="ATPase_NBD"/>
</dbReference>
<keyword evidence="6 8" id="KW-0067">ATP-binding</keyword>
<dbReference type="InterPro" id="IPR018485">
    <property type="entry name" value="FGGY_C"/>
</dbReference>
<sequence length="536" mass="57101">MGMVSGCGHQKVCSPYLHCCGHYAFTWIKAKQEWPGWHASNGTGITIMFVGIDLGTSGLKAVLVDEAQRVVASYTHPLHVSSPHPGWNEQPPEDWWIALLAAMDALVAAHPREMSAVRGIGLSGQQHGAVLLGKGGSVLRPCILWNDVRAVAQCREFERRFPEFRQVCGNIAMPGFTAPKLIWVAEHEPDVFRAIRHVLLPKAWLRYRMTGEMIEDMSDASGSLWLDVGHRCWSDGALAACGLERNAMPALVEGTAPAGALDADLARRWGMKVRPVLAGGAGDNAAGAVGLGAVTPGSSFLSLGTSGVLWITTERFRPHPQGGIHAFCHAVPDMWHQMGVTLSAASSLAWWARTTGMNEAALLAELPTEITRPSPVIFLPYLSGERTPHNDGRIRGVFAGLSHGTTRADMTQAVLEGVAFSFRDVVDVLAAAGSVVHEADVIGGGSNSRAWVSILANVTGLSLHRLAHGAQGGAFGAARLARLAVTGETVGSVCLPQAREETLVPDPQVSPAYAAPLARYRALYPAVRSAMETPSA</sequence>
<dbReference type="PANTHER" id="PTHR43095:SF6">
    <property type="entry name" value="XYLULOSE KINASE"/>
    <property type="match status" value="1"/>
</dbReference>
<feature type="domain" description="Carbohydrate kinase FGGY C-terminal" evidence="12">
    <location>
        <begin position="301"/>
        <end position="484"/>
    </location>
</feature>
<dbReference type="GO" id="GO:0004856">
    <property type="term" value="F:D-xylulokinase activity"/>
    <property type="evidence" value="ECO:0007669"/>
    <property type="project" value="UniProtKB-UniRule"/>
</dbReference>
<feature type="domain" description="Carbohydrate kinase FGGY N-terminal" evidence="11">
    <location>
        <begin position="48"/>
        <end position="290"/>
    </location>
</feature>
<dbReference type="PANTHER" id="PTHR43095">
    <property type="entry name" value="SUGAR KINASE"/>
    <property type="match status" value="1"/>
</dbReference>
<comment type="function">
    <text evidence="8">Catalyzes the phosphorylation of D-xylulose to D-xylulose 5-phosphate.</text>
</comment>
<dbReference type="EMBL" id="AP012159">
    <property type="protein sequence ID" value="BAK85176.1"/>
    <property type="molecule type" value="Genomic_DNA"/>
</dbReference>
<evidence type="ECO:0000313" key="13">
    <source>
        <dbReference type="EMBL" id="BAK85176.1"/>
    </source>
</evidence>
<dbReference type="SUPFAM" id="SSF53067">
    <property type="entry name" value="Actin-like ATPase domain"/>
    <property type="match status" value="2"/>
</dbReference>
<accession>G2I3K9</accession>
<dbReference type="AlphaFoldDB" id="G2I3K9"/>
<dbReference type="GO" id="GO:0042732">
    <property type="term" value="P:D-xylose metabolic process"/>
    <property type="evidence" value="ECO:0007669"/>
    <property type="project" value="UniProtKB-KW"/>
</dbReference>
<dbReference type="Gene3D" id="3.30.420.40">
    <property type="match status" value="2"/>
</dbReference>
<organism evidence="13 14">
    <name type="scientific">Komagataeibacter medellinensis (strain NBRC 3288 / BCRC 11682 / LMG 1693 / Kondo 51)</name>
    <name type="common">Gluconacetobacter medellinensis</name>
    <dbReference type="NCBI Taxonomy" id="634177"/>
    <lineage>
        <taxon>Bacteria</taxon>
        <taxon>Pseudomonadati</taxon>
        <taxon>Pseudomonadota</taxon>
        <taxon>Alphaproteobacteria</taxon>
        <taxon>Acetobacterales</taxon>
        <taxon>Acetobacteraceae</taxon>
        <taxon>Komagataeibacter</taxon>
    </lineage>
</organism>